<evidence type="ECO:0000256" key="2">
    <source>
        <dbReference type="ARBA" id="ARBA00023163"/>
    </source>
</evidence>
<dbReference type="AlphaFoldDB" id="A0AAX6E9H9"/>
<feature type="region of interest" description="Disordered" evidence="4">
    <location>
        <begin position="34"/>
        <end position="89"/>
    </location>
</feature>
<keyword evidence="6" id="KW-1185">Reference proteome</keyword>
<accession>A0AAX6E9H9</accession>
<evidence type="ECO:0000256" key="1">
    <source>
        <dbReference type="ARBA" id="ARBA00023015"/>
    </source>
</evidence>
<sequence>MREMHIPFLEVEATVAAAGDCWNIDTDTATTLGPKEEAAAANSRGSKRKGELVVVGAEPRSVLDNRSSPSRSSSSLGLGGGGGSSDTAGVAAAVSDKWPPLDQRKEEWASELQPIIPHSSSFDIPLLPTANEWKEEKKEEAMLSDPAASMEQEQEQEQTFLRWIMGDDDCSNSPKQQQMFSLQESLTDFGGLLDTGFDFPASSPNQQVFLPPVPNSLPISFQEPSLQNPPPFFLPLPPQTDHAPIVPPPPKRHHHHSVQLPFTPPNPAAVPYQLQQRPGKPKDEPTTAPAHHQQQQQQQALVVDQLLKAAELVETGSPLGAREILARLNHQLPASPHGLSPLLRSAIYFKESLLHLLSSSSNNNTPISNPWDVVLKLSACKAFSEASPFLHFASFTCTQTLLEQLADADRIHIVDFDIGVGGHWSSFMLELAHRRSPATPFLKITAFVSPSSLHPLELHLTRQSLSYLAAEHNIPFELNILSIESFDPNELLAASSPAEAVAVNLPVGCHYGVPFPTLLRLVKQLAPKVVVSVERGCDRSDLSFTHSFLHCFQSCMVLLDSIDAAGTSSDVAGKIERFLVQPWVEGVLTGRHRAVEKMHPWRMLLSSVGFVPVQFSNFTEAQAECLLRTVQVRGFHVEKRQASLFLYWQRGELGSVSAWRC</sequence>
<name>A0AAX6E9H9_IRIPA</name>
<reference evidence="5" key="2">
    <citation type="submission" date="2023-04" db="EMBL/GenBank/DDBJ databases">
        <authorList>
            <person name="Bruccoleri R.E."/>
            <person name="Oakeley E.J."/>
            <person name="Faust A.-M."/>
            <person name="Dessus-Babus S."/>
            <person name="Altorfer M."/>
            <person name="Burckhardt D."/>
            <person name="Oertli M."/>
            <person name="Naumann U."/>
            <person name="Petersen F."/>
            <person name="Wong J."/>
        </authorList>
    </citation>
    <scope>NUCLEOTIDE SEQUENCE</scope>
    <source>
        <strain evidence="5">GSM-AAB239-AS_SAM_17_03QT</strain>
        <tissue evidence="5">Leaf</tissue>
    </source>
</reference>
<evidence type="ECO:0000313" key="5">
    <source>
        <dbReference type="EMBL" id="KAJ6800593.1"/>
    </source>
</evidence>
<reference evidence="5" key="1">
    <citation type="journal article" date="2023" name="GigaByte">
        <title>Genome assembly of the bearded iris, Iris pallida Lam.</title>
        <authorList>
            <person name="Bruccoleri R.E."/>
            <person name="Oakeley E.J."/>
            <person name="Faust A.M.E."/>
            <person name="Altorfer M."/>
            <person name="Dessus-Babus S."/>
            <person name="Burckhardt D."/>
            <person name="Oertli M."/>
            <person name="Naumann U."/>
            <person name="Petersen F."/>
            <person name="Wong J."/>
        </authorList>
    </citation>
    <scope>NUCLEOTIDE SEQUENCE</scope>
    <source>
        <strain evidence="5">GSM-AAB239-AS_SAM_17_03QT</strain>
    </source>
</reference>
<dbReference type="Proteomes" id="UP001140949">
    <property type="component" value="Unassembled WGS sequence"/>
</dbReference>
<dbReference type="PROSITE" id="PS50985">
    <property type="entry name" value="GRAS"/>
    <property type="match status" value="1"/>
</dbReference>
<proteinExistence type="inferred from homology"/>
<feature type="short sequence motif" description="VHIID" evidence="3">
    <location>
        <begin position="411"/>
        <end position="415"/>
    </location>
</feature>
<feature type="region of interest" description="SAW" evidence="3">
    <location>
        <begin position="589"/>
        <end position="660"/>
    </location>
</feature>
<dbReference type="InterPro" id="IPR005202">
    <property type="entry name" value="TF_GRAS"/>
</dbReference>
<evidence type="ECO:0000256" key="3">
    <source>
        <dbReference type="PROSITE-ProRule" id="PRU01191"/>
    </source>
</evidence>
<evidence type="ECO:0000313" key="6">
    <source>
        <dbReference type="Proteomes" id="UP001140949"/>
    </source>
</evidence>
<comment type="similarity">
    <text evidence="3">Belongs to the GRAS family.</text>
</comment>
<feature type="compositionally biased region" description="Pro residues" evidence="4">
    <location>
        <begin position="227"/>
        <end position="238"/>
    </location>
</feature>
<dbReference type="EMBL" id="JANAVB010038617">
    <property type="protein sequence ID" value="KAJ6800593.1"/>
    <property type="molecule type" value="Genomic_DNA"/>
</dbReference>
<comment type="caution">
    <text evidence="3">Lacks conserved residue(s) required for the propagation of feature annotation.</text>
</comment>
<dbReference type="PANTHER" id="PTHR31636">
    <property type="entry name" value="OSJNBA0084A10.13 PROTEIN-RELATED"/>
    <property type="match status" value="1"/>
</dbReference>
<dbReference type="Pfam" id="PF03514">
    <property type="entry name" value="GRAS"/>
    <property type="match status" value="1"/>
</dbReference>
<keyword evidence="1" id="KW-0805">Transcription regulation</keyword>
<feature type="region of interest" description="Disordered" evidence="4">
    <location>
        <begin position="222"/>
        <end position="297"/>
    </location>
</feature>
<keyword evidence="2" id="KW-0804">Transcription</keyword>
<comment type="caution">
    <text evidence="5">The sequence shown here is derived from an EMBL/GenBank/DDBJ whole genome shotgun (WGS) entry which is preliminary data.</text>
</comment>
<gene>
    <name evidence="5" type="ORF">M6B38_200035</name>
</gene>
<feature type="compositionally biased region" description="Low complexity" evidence="4">
    <location>
        <begin position="66"/>
        <end position="76"/>
    </location>
</feature>
<organism evidence="5 6">
    <name type="scientific">Iris pallida</name>
    <name type="common">Sweet iris</name>
    <dbReference type="NCBI Taxonomy" id="29817"/>
    <lineage>
        <taxon>Eukaryota</taxon>
        <taxon>Viridiplantae</taxon>
        <taxon>Streptophyta</taxon>
        <taxon>Embryophyta</taxon>
        <taxon>Tracheophyta</taxon>
        <taxon>Spermatophyta</taxon>
        <taxon>Magnoliopsida</taxon>
        <taxon>Liliopsida</taxon>
        <taxon>Asparagales</taxon>
        <taxon>Iridaceae</taxon>
        <taxon>Iridoideae</taxon>
        <taxon>Irideae</taxon>
        <taxon>Iris</taxon>
    </lineage>
</organism>
<evidence type="ECO:0000256" key="4">
    <source>
        <dbReference type="SAM" id="MobiDB-lite"/>
    </source>
</evidence>
<protein>
    <submittedName>
        <fullName evidence="5">Scarecrow-like protein 6</fullName>
    </submittedName>
</protein>